<keyword evidence="3" id="KW-0227">DNA damage</keyword>
<evidence type="ECO:0000256" key="1">
    <source>
        <dbReference type="ARBA" id="ARBA00000086"/>
    </source>
</evidence>
<evidence type="ECO:0000256" key="2">
    <source>
        <dbReference type="ARBA" id="ARBA00012000"/>
    </source>
</evidence>
<keyword evidence="6" id="KW-0326">Glycosidase</keyword>
<dbReference type="GO" id="GO:0008725">
    <property type="term" value="F:DNA-3-methyladenine glycosylase activity"/>
    <property type="evidence" value="ECO:0007669"/>
    <property type="project" value="TreeGrafter"/>
</dbReference>
<proteinExistence type="predicted"/>
<keyword evidence="7" id="KW-1185">Reference proteome</keyword>
<dbReference type="SUPFAM" id="SSF48150">
    <property type="entry name" value="DNA-glycosylase"/>
    <property type="match status" value="1"/>
</dbReference>
<dbReference type="PANTHER" id="PTHR43003">
    <property type="entry name" value="DNA-3-METHYLADENINE GLYCOSYLASE"/>
    <property type="match status" value="1"/>
</dbReference>
<dbReference type="Gene3D" id="1.10.340.30">
    <property type="entry name" value="Hypothetical protein, domain 2"/>
    <property type="match status" value="1"/>
</dbReference>
<dbReference type="InterPro" id="IPR003265">
    <property type="entry name" value="HhH-GPD_domain"/>
</dbReference>
<reference evidence="6 7" key="1">
    <citation type="submission" date="2020-08" db="EMBL/GenBank/DDBJ databases">
        <title>Genomic Encyclopedia of Type Strains, Phase III (KMG-III): the genomes of soil and plant-associated and newly described type strains.</title>
        <authorList>
            <person name="Whitman W."/>
        </authorList>
    </citation>
    <scope>NUCLEOTIDE SEQUENCE [LARGE SCALE GENOMIC DNA]</scope>
    <source>
        <strain evidence="6 7">CECT 8803</strain>
    </source>
</reference>
<dbReference type="GO" id="GO:0032131">
    <property type="term" value="F:alkylated DNA binding"/>
    <property type="evidence" value="ECO:0007669"/>
    <property type="project" value="TreeGrafter"/>
</dbReference>
<protein>
    <recommendedName>
        <fullName evidence="2">DNA-3-methyladenine glycosylase II</fullName>
        <ecNumber evidence="2">3.2.2.21</ecNumber>
    </recommendedName>
</protein>
<comment type="caution">
    <text evidence="6">The sequence shown here is derived from an EMBL/GenBank/DDBJ whole genome shotgun (WGS) entry which is preliminary data.</text>
</comment>
<dbReference type="SMART" id="SM00478">
    <property type="entry name" value="ENDO3c"/>
    <property type="match status" value="1"/>
</dbReference>
<organism evidence="6 7">
    <name type="scientific">Limibacillus halophilus</name>
    <dbReference type="NCBI Taxonomy" id="1579333"/>
    <lineage>
        <taxon>Bacteria</taxon>
        <taxon>Pseudomonadati</taxon>
        <taxon>Pseudomonadota</taxon>
        <taxon>Alphaproteobacteria</taxon>
        <taxon>Rhodospirillales</taxon>
        <taxon>Rhodovibrionaceae</taxon>
        <taxon>Limibacillus</taxon>
    </lineage>
</organism>
<keyword evidence="4" id="KW-0234">DNA repair</keyword>
<dbReference type="Gene3D" id="1.10.1670.40">
    <property type="match status" value="1"/>
</dbReference>
<keyword evidence="6" id="KW-0378">Hydrolase</keyword>
<comment type="catalytic activity">
    <reaction evidence="1">
        <text>Hydrolysis of alkylated DNA, releasing 3-methyladenine, 3-methylguanine, 7-methylguanine and 7-methyladenine.</text>
        <dbReference type="EC" id="3.2.2.21"/>
    </reaction>
</comment>
<name>A0A839SWK3_9PROT</name>
<dbReference type="RefSeq" id="WP_183416137.1">
    <property type="nucleotide sequence ID" value="NZ_JACHXA010000003.1"/>
</dbReference>
<dbReference type="GO" id="GO:0032993">
    <property type="term" value="C:protein-DNA complex"/>
    <property type="evidence" value="ECO:0007669"/>
    <property type="project" value="TreeGrafter"/>
</dbReference>
<dbReference type="AlphaFoldDB" id="A0A839SWK3"/>
<dbReference type="InterPro" id="IPR011257">
    <property type="entry name" value="DNA_glycosylase"/>
</dbReference>
<evidence type="ECO:0000256" key="3">
    <source>
        <dbReference type="ARBA" id="ARBA00022763"/>
    </source>
</evidence>
<dbReference type="InterPro" id="IPR051912">
    <property type="entry name" value="Alkylbase_DNA_Glycosylase/TA"/>
</dbReference>
<dbReference type="EMBL" id="JACHXA010000003">
    <property type="protein sequence ID" value="MBB3065335.1"/>
    <property type="molecule type" value="Genomic_DNA"/>
</dbReference>
<dbReference type="GO" id="GO:0006307">
    <property type="term" value="P:DNA alkylation repair"/>
    <property type="evidence" value="ECO:0007669"/>
    <property type="project" value="TreeGrafter"/>
</dbReference>
<dbReference type="PANTHER" id="PTHR43003:SF5">
    <property type="entry name" value="DNA-3-METHYLADENINE GLYCOSYLASE"/>
    <property type="match status" value="1"/>
</dbReference>
<dbReference type="GO" id="GO:0043916">
    <property type="term" value="F:DNA-7-methylguanine glycosylase activity"/>
    <property type="evidence" value="ECO:0007669"/>
    <property type="project" value="TreeGrafter"/>
</dbReference>
<evidence type="ECO:0000259" key="5">
    <source>
        <dbReference type="SMART" id="SM00478"/>
    </source>
</evidence>
<gene>
    <name evidence="6" type="ORF">FHR98_001614</name>
</gene>
<dbReference type="EC" id="3.2.2.21" evidence="2"/>
<evidence type="ECO:0000256" key="4">
    <source>
        <dbReference type="ARBA" id="ARBA00023204"/>
    </source>
</evidence>
<accession>A0A839SWK3</accession>
<dbReference type="GO" id="GO:0005737">
    <property type="term" value="C:cytoplasm"/>
    <property type="evidence" value="ECO:0007669"/>
    <property type="project" value="TreeGrafter"/>
</dbReference>
<evidence type="ECO:0000313" key="6">
    <source>
        <dbReference type="EMBL" id="MBB3065335.1"/>
    </source>
</evidence>
<dbReference type="CDD" id="cd00056">
    <property type="entry name" value="ENDO3c"/>
    <property type="match status" value="1"/>
</dbReference>
<feature type="domain" description="HhH-GPD" evidence="5">
    <location>
        <begin position="52"/>
        <end position="205"/>
    </location>
</feature>
<dbReference type="Pfam" id="PF00730">
    <property type="entry name" value="HhH-GPD"/>
    <property type="match status" value="1"/>
</dbReference>
<sequence length="211" mass="23452">MTNEAKQDETQRYALEALAKKDEKLASAYALCGLPPPPGHEAGLAGLLRIVMAQQVSVASARAIIARLEEASPGLKAENLIHFDETRLRGLGLSRQKAVYLRGLVAMVEGGELDFRHLVELDDEAAIAYLCRAKGVGRWTAEIYLLFSLGRPDVFPAGDLALQVAMQRLLRMRERPDTKKAAAVAKRRWRPYRGAAARFLWHLYRHPGLPD</sequence>
<dbReference type="Proteomes" id="UP000581135">
    <property type="component" value="Unassembled WGS sequence"/>
</dbReference>
<evidence type="ECO:0000313" key="7">
    <source>
        <dbReference type="Proteomes" id="UP000581135"/>
    </source>
</evidence>
<dbReference type="GO" id="GO:0006285">
    <property type="term" value="P:base-excision repair, AP site formation"/>
    <property type="evidence" value="ECO:0007669"/>
    <property type="project" value="TreeGrafter"/>
</dbReference>